<organism evidence="3 4">
    <name type="scientific">Rhamnella rubrinervis</name>
    <dbReference type="NCBI Taxonomy" id="2594499"/>
    <lineage>
        <taxon>Eukaryota</taxon>
        <taxon>Viridiplantae</taxon>
        <taxon>Streptophyta</taxon>
        <taxon>Embryophyta</taxon>
        <taxon>Tracheophyta</taxon>
        <taxon>Spermatophyta</taxon>
        <taxon>Magnoliopsida</taxon>
        <taxon>eudicotyledons</taxon>
        <taxon>Gunneridae</taxon>
        <taxon>Pentapetalae</taxon>
        <taxon>rosids</taxon>
        <taxon>fabids</taxon>
        <taxon>Rosales</taxon>
        <taxon>Rhamnaceae</taxon>
        <taxon>rhamnoid group</taxon>
        <taxon>Rhamneae</taxon>
        <taxon>Rhamnella</taxon>
    </lineage>
</organism>
<dbReference type="PANTHER" id="PTHR13318">
    <property type="entry name" value="PARTNER OF PAIRED, ISOFORM B-RELATED"/>
    <property type="match status" value="1"/>
</dbReference>
<dbReference type="GO" id="GO:0019005">
    <property type="term" value="C:SCF ubiquitin ligase complex"/>
    <property type="evidence" value="ECO:0007669"/>
    <property type="project" value="TreeGrafter"/>
</dbReference>
<accession>A0A8K0E5A5</accession>
<dbReference type="InterPro" id="IPR006553">
    <property type="entry name" value="Leu-rich_rpt_Cys-con_subtyp"/>
</dbReference>
<gene>
    <name evidence="3" type="ORF">FNV43_RR17958</name>
</gene>
<dbReference type="Gene3D" id="3.80.10.10">
    <property type="entry name" value="Ribonuclease Inhibitor"/>
    <property type="match status" value="2"/>
</dbReference>
<dbReference type="SUPFAM" id="SSF52047">
    <property type="entry name" value="RNI-like"/>
    <property type="match status" value="1"/>
</dbReference>
<evidence type="ECO:0000259" key="2">
    <source>
        <dbReference type="Pfam" id="PF25372"/>
    </source>
</evidence>
<dbReference type="SMART" id="SM00367">
    <property type="entry name" value="LRR_CC"/>
    <property type="match status" value="6"/>
</dbReference>
<evidence type="ECO:0000256" key="1">
    <source>
        <dbReference type="SAM" id="MobiDB-lite"/>
    </source>
</evidence>
<name>A0A8K0E5A5_9ROSA</name>
<protein>
    <recommendedName>
        <fullName evidence="2">F-box/LRR-repeat protein 15-like leucin rich repeat domain-containing protein</fullName>
    </recommendedName>
</protein>
<sequence>MLNNISMEPPPPSTPAQQLEPSPSAPLILTPSSPTIHPDPVSKPGSFSIGLGSDSVSGRRRSCRLAASRISAPGQRLMKVDRCTTKSGSIDTGPLSTAEKAGRDNGKEIDARVVDGEPSSDFVGDNVRILETEQGIEKLSMDCFVTELNVNGSALGAGMRVQDKLDVKAEGLRGSGESCLSSDLENSGQKRDSSNSMGRKRRLLDIDINLPPPPECAEDNEGSGGVLYLRSGKRVARRGMDDINGDSGKGTITTIREKGKKELVEDCLTRDGVNTVELGLEQNADRAGVIAVELDSANSFHDGEAGYPIWKDKRKMSGGNVQCIVIENLEESPIVVPKKFRREEKGKEKVIEYDFFTNSNDKLALGLKSSEINESVDIMLKSAISVVDESVDIMDKSGINLVDNVAYDESRVGETSKKLTNSKSRRMERFGEIARDRAFEFARFTHQEEEENHLSAEVGAEQDIEDWPGPFATAMKIIKDRETRSMRVERYCLDKNKPTSVMWTPKRSQDEDRPKHLAPSLLELSMMVLAKNADSIASLEFVPDALRHWLSRILCDCRRMSTHFLELLLPGSPTEIRLRDCSWLTEEQFTKSLQRFDPSKLTVLQLDQCGRCLPDYVLLATLAQSSNNLPALTTLSLTGACRLSDVGLNALVSSAPALRSINLSQCSLLTFSGVDKLAKSLGSSLRELYLDDCQSIDVKLALPALKKLEQLEVLSLAGLENVCDDFITEFIRVRGHKMKKLVLTDCVKLTDSSMKVIGENCNELSAIDLVNLCKLTDSTLAYLANGCQTIQTLKLCRNSFSDGSVAAFLDICGEHLKELSLNNVRRVGYNTALSLARRSRRLLSLDLSWCRNLTDETLGLIVDNCLSLKMLKVFGCSQITHVFLDGHSNPGMEEMEHRKKKQARLLHNGVA</sequence>
<dbReference type="EMBL" id="VOIH02000008">
    <property type="protein sequence ID" value="KAF3439680.1"/>
    <property type="molecule type" value="Genomic_DNA"/>
</dbReference>
<dbReference type="Proteomes" id="UP000796880">
    <property type="component" value="Unassembled WGS sequence"/>
</dbReference>
<feature type="compositionally biased region" description="Polar residues" evidence="1">
    <location>
        <begin position="178"/>
        <end position="187"/>
    </location>
</feature>
<comment type="caution">
    <text evidence="3">The sequence shown here is derived from an EMBL/GenBank/DDBJ whole genome shotgun (WGS) entry which is preliminary data.</text>
</comment>
<proteinExistence type="predicted"/>
<feature type="region of interest" description="Disordered" evidence="1">
    <location>
        <begin position="85"/>
        <end position="106"/>
    </location>
</feature>
<keyword evidence="4" id="KW-1185">Reference proteome</keyword>
<evidence type="ECO:0000313" key="4">
    <source>
        <dbReference type="Proteomes" id="UP000796880"/>
    </source>
</evidence>
<dbReference type="InterPro" id="IPR032675">
    <property type="entry name" value="LRR_dom_sf"/>
</dbReference>
<reference evidence="3" key="1">
    <citation type="submission" date="2020-03" db="EMBL/GenBank/DDBJ databases">
        <title>A high-quality chromosome-level genome assembly of a woody plant with both climbing and erect habits, Rhamnella rubrinervis.</title>
        <authorList>
            <person name="Lu Z."/>
            <person name="Yang Y."/>
            <person name="Zhu X."/>
            <person name="Sun Y."/>
        </authorList>
    </citation>
    <scope>NUCLEOTIDE SEQUENCE</scope>
    <source>
        <strain evidence="3">BYM</strain>
        <tissue evidence="3">Leaf</tissue>
    </source>
</reference>
<feature type="region of interest" description="Disordered" evidence="1">
    <location>
        <begin position="173"/>
        <end position="202"/>
    </location>
</feature>
<dbReference type="OrthoDB" id="10257471at2759"/>
<dbReference type="AlphaFoldDB" id="A0A8K0E5A5"/>
<feature type="region of interest" description="Disordered" evidence="1">
    <location>
        <begin position="1"/>
        <end position="58"/>
    </location>
</feature>
<dbReference type="PANTHER" id="PTHR13318:SF101">
    <property type="entry name" value="F-BOX_LRR PROTEIN"/>
    <property type="match status" value="1"/>
</dbReference>
<feature type="domain" description="F-box/LRR-repeat protein 15-like leucin rich repeat" evidence="2">
    <location>
        <begin position="632"/>
        <end position="807"/>
    </location>
</feature>
<dbReference type="InterPro" id="IPR057207">
    <property type="entry name" value="FBXL15_LRR"/>
</dbReference>
<dbReference type="Pfam" id="PF25372">
    <property type="entry name" value="DUF7885"/>
    <property type="match status" value="1"/>
</dbReference>
<dbReference type="GO" id="GO:0031146">
    <property type="term" value="P:SCF-dependent proteasomal ubiquitin-dependent protein catabolic process"/>
    <property type="evidence" value="ECO:0007669"/>
    <property type="project" value="TreeGrafter"/>
</dbReference>
<evidence type="ECO:0000313" key="3">
    <source>
        <dbReference type="EMBL" id="KAF3439680.1"/>
    </source>
</evidence>